<evidence type="ECO:0000256" key="1">
    <source>
        <dbReference type="SAM" id="Phobius"/>
    </source>
</evidence>
<protein>
    <submittedName>
        <fullName evidence="2">Uncharacterized protein</fullName>
    </submittedName>
</protein>
<proteinExistence type="predicted"/>
<evidence type="ECO:0000313" key="2">
    <source>
        <dbReference type="EMBL" id="RZB94438.1"/>
    </source>
</evidence>
<sequence>MKSHPAPTYTFKQFNDEINDLYKYLKENKFTDDEIRKIFAPLKPNTNKLKLISAILIAVLILTSLYFLTYFETISWHLSALGRIFLIKLLPYWDWTVLKNEKCLLPKSTSSILPEINFNCDLCENIKQIDVYDEIPEDVLKNRYLDVDIPVIIKKKPKGWPSSTNFIEALLTDAEIATSKPCSLSTNIYNGLTTVKNLIRRTSMFDSFFMHFQNCDFRIMKRFRSFTSRPSFLPLELSPVQYNWLLWNKNYNVSYFKSIGLVEKIALVGQIVGGNYIRLLPRNNCEMDCPRIDVRLKEGESIIFTSLWNLEYRPGQGENIAVVLEMH</sequence>
<feature type="transmembrane region" description="Helical" evidence="1">
    <location>
        <begin position="51"/>
        <end position="68"/>
    </location>
</feature>
<dbReference type="STRING" id="1661398.A0A482VEZ6"/>
<reference evidence="2 3" key="1">
    <citation type="submission" date="2017-03" db="EMBL/GenBank/DDBJ databases">
        <title>Genome of the blue death feigning beetle - Asbolus verrucosus.</title>
        <authorList>
            <person name="Rider S.D."/>
        </authorList>
    </citation>
    <scope>NUCLEOTIDE SEQUENCE [LARGE SCALE GENOMIC DNA]</scope>
    <source>
        <strain evidence="2">Butters</strain>
        <tissue evidence="2">Head and leg muscle</tissue>
    </source>
</reference>
<keyword evidence="1" id="KW-0472">Membrane</keyword>
<keyword evidence="1" id="KW-1133">Transmembrane helix</keyword>
<dbReference type="OrthoDB" id="10059103at2759"/>
<evidence type="ECO:0000313" key="3">
    <source>
        <dbReference type="Proteomes" id="UP000292052"/>
    </source>
</evidence>
<keyword evidence="1" id="KW-0812">Transmembrane</keyword>
<gene>
    <name evidence="2" type="ORF">BDFB_009351</name>
</gene>
<comment type="caution">
    <text evidence="2">The sequence shown here is derived from an EMBL/GenBank/DDBJ whole genome shotgun (WGS) entry which is preliminary data.</text>
</comment>
<organism evidence="2 3">
    <name type="scientific">Asbolus verrucosus</name>
    <name type="common">Desert ironclad beetle</name>
    <dbReference type="NCBI Taxonomy" id="1661398"/>
    <lineage>
        <taxon>Eukaryota</taxon>
        <taxon>Metazoa</taxon>
        <taxon>Ecdysozoa</taxon>
        <taxon>Arthropoda</taxon>
        <taxon>Hexapoda</taxon>
        <taxon>Insecta</taxon>
        <taxon>Pterygota</taxon>
        <taxon>Neoptera</taxon>
        <taxon>Endopterygota</taxon>
        <taxon>Coleoptera</taxon>
        <taxon>Polyphaga</taxon>
        <taxon>Cucujiformia</taxon>
        <taxon>Tenebrionidae</taxon>
        <taxon>Pimeliinae</taxon>
        <taxon>Asbolus</taxon>
    </lineage>
</organism>
<dbReference type="AlphaFoldDB" id="A0A482VEZ6"/>
<dbReference type="EMBL" id="QDEB01106394">
    <property type="protein sequence ID" value="RZB94438.1"/>
    <property type="molecule type" value="Genomic_DNA"/>
</dbReference>
<name>A0A482VEZ6_ASBVE</name>
<keyword evidence="3" id="KW-1185">Reference proteome</keyword>
<dbReference type="Proteomes" id="UP000292052">
    <property type="component" value="Unassembled WGS sequence"/>
</dbReference>
<accession>A0A482VEZ6</accession>